<sequence length="358" mass="40529">MNRFRESVPANRPNRRQCMRMIYGVATLTMIPRIALPRDSARLQDSTRAFEKEIEPPDCYARMSLYRCELELIRGRLDRQAVQRSEISVSGAAPREVYFQALTLFGKSERLSFDLTRDVVRMTFESPREIRPADVLEVIDASLHQILKIKSHLGITQECKEPIREAERTPTDVFRSIVQANRQLNLMLETPYAPRDVFQQVNLAVSYCARILAQYPGVERFPPTPDLIDGKIPPDVFRRLLDCFELIRQIEVHLGLTILELSIDENEIQQAVPGDVHDIASLLVSEVAFLHGKLADAKPPRKSVDPGPQTPSKVFQRAGILQQQLQLLLEQVAAGNLADGWQNAQRASNASGRPADDR</sequence>
<keyword evidence="2" id="KW-1185">Reference proteome</keyword>
<reference evidence="1 2" key="1">
    <citation type="submission" date="2019-02" db="EMBL/GenBank/DDBJ databases">
        <title>Deep-cultivation of Planctomycetes and their phenomic and genomic characterization uncovers novel biology.</title>
        <authorList>
            <person name="Wiegand S."/>
            <person name="Jogler M."/>
            <person name="Boedeker C."/>
            <person name="Pinto D."/>
            <person name="Vollmers J."/>
            <person name="Rivas-Marin E."/>
            <person name="Kohn T."/>
            <person name="Peeters S.H."/>
            <person name="Heuer A."/>
            <person name="Rast P."/>
            <person name="Oberbeckmann S."/>
            <person name="Bunk B."/>
            <person name="Jeske O."/>
            <person name="Meyerdierks A."/>
            <person name="Storesund J.E."/>
            <person name="Kallscheuer N."/>
            <person name="Luecker S."/>
            <person name="Lage O.M."/>
            <person name="Pohl T."/>
            <person name="Merkel B.J."/>
            <person name="Hornburger P."/>
            <person name="Mueller R.-W."/>
            <person name="Bruemmer F."/>
            <person name="Labrenz M."/>
            <person name="Spormann A.M."/>
            <person name="Op Den Camp H."/>
            <person name="Overmann J."/>
            <person name="Amann R."/>
            <person name="Jetten M.S.M."/>
            <person name="Mascher T."/>
            <person name="Medema M.H."/>
            <person name="Devos D.P."/>
            <person name="Kaster A.-K."/>
            <person name="Ovreas L."/>
            <person name="Rohde M."/>
            <person name="Galperin M.Y."/>
            <person name="Jogler C."/>
        </authorList>
    </citation>
    <scope>NUCLEOTIDE SEQUENCE [LARGE SCALE GENOMIC DNA]</scope>
    <source>
        <strain evidence="1 2">Pla52n</strain>
    </source>
</reference>
<dbReference type="AlphaFoldDB" id="A0A5C6A3D9"/>
<dbReference type="EMBL" id="SJPN01000008">
    <property type="protein sequence ID" value="TWT93885.1"/>
    <property type="molecule type" value="Genomic_DNA"/>
</dbReference>
<dbReference type="RefSeq" id="WP_146522687.1">
    <property type="nucleotide sequence ID" value="NZ_CP151726.1"/>
</dbReference>
<evidence type="ECO:0000313" key="1">
    <source>
        <dbReference type="EMBL" id="TWT93885.1"/>
    </source>
</evidence>
<proteinExistence type="predicted"/>
<comment type="caution">
    <text evidence="1">The sequence shown here is derived from an EMBL/GenBank/DDBJ whole genome shotgun (WGS) entry which is preliminary data.</text>
</comment>
<gene>
    <name evidence="1" type="ORF">Pla52n_57130</name>
</gene>
<dbReference type="OrthoDB" id="274940at2"/>
<name>A0A5C6A3D9_9BACT</name>
<organism evidence="1 2">
    <name type="scientific">Stieleria varia</name>
    <dbReference type="NCBI Taxonomy" id="2528005"/>
    <lineage>
        <taxon>Bacteria</taxon>
        <taxon>Pseudomonadati</taxon>
        <taxon>Planctomycetota</taxon>
        <taxon>Planctomycetia</taxon>
        <taxon>Pirellulales</taxon>
        <taxon>Pirellulaceae</taxon>
        <taxon>Stieleria</taxon>
    </lineage>
</organism>
<accession>A0A5C6A3D9</accession>
<protein>
    <submittedName>
        <fullName evidence="1">Uncharacterized protein</fullName>
    </submittedName>
</protein>
<evidence type="ECO:0000313" key="2">
    <source>
        <dbReference type="Proteomes" id="UP000320176"/>
    </source>
</evidence>
<dbReference type="Proteomes" id="UP000320176">
    <property type="component" value="Unassembled WGS sequence"/>
</dbReference>